<dbReference type="PANTHER" id="PTHR47981">
    <property type="entry name" value="RAB FAMILY"/>
    <property type="match status" value="1"/>
</dbReference>
<evidence type="ECO:0000256" key="1">
    <source>
        <dbReference type="ARBA" id="ARBA00006270"/>
    </source>
</evidence>
<dbReference type="PRINTS" id="PR00449">
    <property type="entry name" value="RASTRNSFRMNG"/>
</dbReference>
<dbReference type="InterPro" id="IPR046341">
    <property type="entry name" value="SET_dom_sf"/>
</dbReference>
<dbReference type="EMBL" id="JBFDAA010000003">
    <property type="protein sequence ID" value="KAL1138435.1"/>
    <property type="molecule type" value="Genomic_DNA"/>
</dbReference>
<evidence type="ECO:0000259" key="5">
    <source>
        <dbReference type="Pfam" id="PF09273"/>
    </source>
</evidence>
<evidence type="ECO:0000313" key="7">
    <source>
        <dbReference type="Proteomes" id="UP001558652"/>
    </source>
</evidence>
<dbReference type="EC" id="2.1.1.85" evidence="4"/>
<accession>A0ABD0YR25</accession>
<keyword evidence="2" id="KW-0547">Nucleotide-binding</keyword>
<dbReference type="SUPFAM" id="SSF82199">
    <property type="entry name" value="SET domain"/>
    <property type="match status" value="1"/>
</dbReference>
<dbReference type="GO" id="GO:0032259">
    <property type="term" value="P:methylation"/>
    <property type="evidence" value="ECO:0007669"/>
    <property type="project" value="UniProtKB-KW"/>
</dbReference>
<dbReference type="Pfam" id="PF00071">
    <property type="entry name" value="Ras"/>
    <property type="match status" value="1"/>
</dbReference>
<dbReference type="InterPro" id="IPR036464">
    <property type="entry name" value="Rubisco_LSMT_subst-bd_sf"/>
</dbReference>
<dbReference type="InterPro" id="IPR001806">
    <property type="entry name" value="Small_GTPase"/>
</dbReference>
<dbReference type="Gene3D" id="3.40.50.300">
    <property type="entry name" value="P-loop containing nucleotide triphosphate hydrolases"/>
    <property type="match status" value="2"/>
</dbReference>
<dbReference type="SUPFAM" id="SSF81822">
    <property type="entry name" value="RuBisCo LSMT C-terminal, substrate-binding domain"/>
    <property type="match status" value="1"/>
</dbReference>
<dbReference type="Pfam" id="PF09273">
    <property type="entry name" value="Rubis-subs-bind"/>
    <property type="match status" value="1"/>
</dbReference>
<proteinExistence type="inferred from homology"/>
<dbReference type="PROSITE" id="PS51565">
    <property type="entry name" value="SAM_MT85_SETD3"/>
    <property type="match status" value="1"/>
</dbReference>
<comment type="caution">
    <text evidence="6">The sequence shown here is derived from an EMBL/GenBank/DDBJ whole genome shotgun (WGS) entry which is preliminary data.</text>
</comment>
<dbReference type="PANTHER" id="PTHR47981:SF39">
    <property type="entry name" value="RAS-RELATED PROTEIN RAB"/>
    <property type="match status" value="1"/>
</dbReference>
<dbReference type="AlphaFoldDB" id="A0ABD0YR25"/>
<dbReference type="InterPro" id="IPR025785">
    <property type="entry name" value="SETD3"/>
</dbReference>
<dbReference type="GO" id="GO:0005525">
    <property type="term" value="F:GTP binding"/>
    <property type="evidence" value="ECO:0007669"/>
    <property type="project" value="UniProtKB-KW"/>
</dbReference>
<evidence type="ECO:0000256" key="3">
    <source>
        <dbReference type="ARBA" id="ARBA00023134"/>
    </source>
</evidence>
<dbReference type="InterPro" id="IPR015353">
    <property type="entry name" value="Rubisco_LSMT_subst-bd"/>
</dbReference>
<dbReference type="SUPFAM" id="SSF52540">
    <property type="entry name" value="P-loop containing nucleoside triphosphate hydrolases"/>
    <property type="match status" value="1"/>
</dbReference>
<protein>
    <recommendedName>
        <fullName evidence="4">protein-histidine N-methyltransferase</fullName>
        <ecNumber evidence="4">2.1.1.85</ecNumber>
    </recommendedName>
</protein>
<gene>
    <name evidence="6" type="ORF">AAG570_008499</name>
</gene>
<sequence>MSTDFVRASERSECYAYRDFAAGEQVFISYSLRPNSEFFLHDGFVYPENVNDSLKLMLGVSRSDPLFEKRSSLLDKLALPISGEFLLMAKPRPIHGGLLAFLRVFCMSEEHLDKWLESDQRLDLNYPDRAVDPGVDSKVWTFLMTRIKLLFAAYPTTLEVSHRYSLVSGLICGGMNQKVSKVEAENTPQKSVYRDLVFKFLIIGDYGVGKTAVVRRYAEGKFSSNYKITIGADFSIKTLQWDKTTKWLTELREKVVCDNGCQVPVVLLANKWDIEEPCVSSETITKFCQDHNVNAWFKTSAKDNLNIGTKLFHFFFCYVGFRFLPTNRMPILVGQQFCCQNSPELNIILALLSLFQVKCLWFLPSLTHQLNTKINFI</sequence>
<organism evidence="6 7">
    <name type="scientific">Ranatra chinensis</name>
    <dbReference type="NCBI Taxonomy" id="642074"/>
    <lineage>
        <taxon>Eukaryota</taxon>
        <taxon>Metazoa</taxon>
        <taxon>Ecdysozoa</taxon>
        <taxon>Arthropoda</taxon>
        <taxon>Hexapoda</taxon>
        <taxon>Insecta</taxon>
        <taxon>Pterygota</taxon>
        <taxon>Neoptera</taxon>
        <taxon>Paraneoptera</taxon>
        <taxon>Hemiptera</taxon>
        <taxon>Heteroptera</taxon>
        <taxon>Panheteroptera</taxon>
        <taxon>Nepomorpha</taxon>
        <taxon>Nepidae</taxon>
        <taxon>Ranatrinae</taxon>
        <taxon>Ranatra</taxon>
    </lineage>
</organism>
<comment type="catalytic activity">
    <reaction evidence="4">
        <text>L-histidyl-[protein] + S-adenosyl-L-methionine = N(tele)-methyl-L-histidyl-[protein] + S-adenosyl-L-homocysteine + H(+)</text>
        <dbReference type="Rhea" id="RHEA:19369"/>
        <dbReference type="Rhea" id="RHEA-COMP:9745"/>
        <dbReference type="Rhea" id="RHEA-COMP:11600"/>
        <dbReference type="ChEBI" id="CHEBI:15378"/>
        <dbReference type="ChEBI" id="CHEBI:16367"/>
        <dbReference type="ChEBI" id="CHEBI:29979"/>
        <dbReference type="ChEBI" id="CHEBI:57856"/>
        <dbReference type="ChEBI" id="CHEBI:59789"/>
        <dbReference type="EC" id="2.1.1.85"/>
    </reaction>
</comment>
<comment type="similarity">
    <text evidence="4">Belongs to the class V-like SAM-binding methyltransferase superfamily. SETD3 actin-histidine methyltransferase family.</text>
</comment>
<dbReference type="GO" id="GO:0018064">
    <property type="term" value="F:protein-L-histidine N-tele-methyltransferase activity"/>
    <property type="evidence" value="ECO:0007669"/>
    <property type="project" value="UniProtKB-EC"/>
</dbReference>
<keyword evidence="7" id="KW-1185">Reference proteome</keyword>
<keyword evidence="4" id="KW-0808">Transferase</keyword>
<dbReference type="SMART" id="SM00173">
    <property type="entry name" value="RAS"/>
    <property type="match status" value="1"/>
</dbReference>
<dbReference type="InterPro" id="IPR027417">
    <property type="entry name" value="P-loop_NTPase"/>
</dbReference>
<keyword evidence="4" id="KW-0949">S-adenosyl-L-methionine</keyword>
<dbReference type="Gene3D" id="3.90.1410.10">
    <property type="entry name" value="set domain protein methyltransferase, domain 1"/>
    <property type="match status" value="1"/>
</dbReference>
<comment type="similarity">
    <text evidence="1">Belongs to the small GTPase superfamily. Rab family.</text>
</comment>
<evidence type="ECO:0000256" key="4">
    <source>
        <dbReference type="PROSITE-ProRule" id="PRU00898"/>
    </source>
</evidence>
<dbReference type="SMART" id="SM00175">
    <property type="entry name" value="RAB"/>
    <property type="match status" value="1"/>
</dbReference>
<evidence type="ECO:0000256" key="2">
    <source>
        <dbReference type="ARBA" id="ARBA00022741"/>
    </source>
</evidence>
<keyword evidence="3" id="KW-0342">GTP-binding</keyword>
<dbReference type="Gene3D" id="3.90.1420.10">
    <property type="entry name" value="Rubisco LSMT, substrate-binding domain"/>
    <property type="match status" value="1"/>
</dbReference>
<keyword evidence="4" id="KW-0489">Methyltransferase</keyword>
<feature type="domain" description="Rubisco LSMT substrate-binding" evidence="5">
    <location>
        <begin position="62"/>
        <end position="159"/>
    </location>
</feature>
<reference evidence="6 7" key="1">
    <citation type="submission" date="2024-07" db="EMBL/GenBank/DDBJ databases">
        <title>Chromosome-level genome assembly of the water stick insect Ranatra chinensis (Heteroptera: Nepidae).</title>
        <authorList>
            <person name="Liu X."/>
        </authorList>
    </citation>
    <scope>NUCLEOTIDE SEQUENCE [LARGE SCALE GENOMIC DNA]</scope>
    <source>
        <strain evidence="6">Cailab_2021Rc</strain>
        <tissue evidence="6">Muscle</tissue>
    </source>
</reference>
<dbReference type="Proteomes" id="UP001558652">
    <property type="component" value="Unassembled WGS sequence"/>
</dbReference>
<name>A0ABD0YR25_9HEMI</name>
<evidence type="ECO:0000313" key="6">
    <source>
        <dbReference type="EMBL" id="KAL1138435.1"/>
    </source>
</evidence>